<evidence type="ECO:0000256" key="1">
    <source>
        <dbReference type="SAM" id="Phobius"/>
    </source>
</evidence>
<gene>
    <name evidence="2" type="ORF">g.3788</name>
</gene>
<feature type="non-terminal residue" evidence="2">
    <location>
        <position position="120"/>
    </location>
</feature>
<feature type="transmembrane region" description="Helical" evidence="1">
    <location>
        <begin position="6"/>
        <end position="23"/>
    </location>
</feature>
<proteinExistence type="predicted"/>
<organism evidence="2">
    <name type="scientific">Homalodisca liturata</name>
    <dbReference type="NCBI Taxonomy" id="320908"/>
    <lineage>
        <taxon>Eukaryota</taxon>
        <taxon>Metazoa</taxon>
        <taxon>Ecdysozoa</taxon>
        <taxon>Arthropoda</taxon>
        <taxon>Hexapoda</taxon>
        <taxon>Insecta</taxon>
        <taxon>Pterygota</taxon>
        <taxon>Neoptera</taxon>
        <taxon>Paraneoptera</taxon>
        <taxon>Hemiptera</taxon>
        <taxon>Auchenorrhyncha</taxon>
        <taxon>Membracoidea</taxon>
        <taxon>Cicadellidae</taxon>
        <taxon>Cicadellinae</taxon>
        <taxon>Proconiini</taxon>
        <taxon>Homalodisca</taxon>
    </lineage>
</organism>
<sequence length="120" mass="13570">MVVNLNLLLYYLYVFLIFFVIIMHKTNSFVGFSLSLDDILTLLEEENDEIPEVEDNDINIYIQPPTNANEDLTDEDSGEEDITTIHNLPGKQLIAPAEISQTTIGLNSILDEPRSSRPTD</sequence>
<accession>A0A1B6I750</accession>
<keyword evidence="1" id="KW-0472">Membrane</keyword>
<keyword evidence="1" id="KW-1133">Transmembrane helix</keyword>
<dbReference type="EMBL" id="GECU01024967">
    <property type="protein sequence ID" value="JAS82739.1"/>
    <property type="molecule type" value="Transcribed_RNA"/>
</dbReference>
<keyword evidence="1" id="KW-0812">Transmembrane</keyword>
<protein>
    <recommendedName>
        <fullName evidence="3">PiggyBac transposable element-derived protein domain-containing protein</fullName>
    </recommendedName>
</protein>
<reference evidence="2" key="1">
    <citation type="submission" date="2015-11" db="EMBL/GenBank/DDBJ databases">
        <title>De novo transcriptome assembly of four potential Pierce s Disease insect vectors from Arizona vineyards.</title>
        <authorList>
            <person name="Tassone E.E."/>
        </authorList>
    </citation>
    <scope>NUCLEOTIDE SEQUENCE</scope>
</reference>
<evidence type="ECO:0000313" key="2">
    <source>
        <dbReference type="EMBL" id="JAS82739.1"/>
    </source>
</evidence>
<name>A0A1B6I750_9HEMI</name>
<dbReference type="AlphaFoldDB" id="A0A1B6I750"/>
<evidence type="ECO:0008006" key="3">
    <source>
        <dbReference type="Google" id="ProtNLM"/>
    </source>
</evidence>